<dbReference type="AlphaFoldDB" id="A0AAU7YKC0"/>
<proteinExistence type="predicted"/>
<evidence type="ECO:0000256" key="1">
    <source>
        <dbReference type="SAM" id="MobiDB-lite"/>
    </source>
</evidence>
<sequence>MKVKDEGFEYIKKHNRNKKPDGSVIPDEYLIYFSLGSKSYYITATSKEMDNNNGLLKINSLGKKNDKGEYELIPEYKKELETLSLGSEENGPKELITKLEPSSSVKSPEAEQQKNERSL</sequence>
<evidence type="ECO:0000313" key="2">
    <source>
        <dbReference type="EMBL" id="XCA34357.1"/>
    </source>
</evidence>
<reference evidence="2" key="1">
    <citation type="submission" date="2024-06" db="EMBL/GenBank/DDBJ databases">
        <title>Genome assembly of the Oeneis chryxus ivallda.</title>
        <authorList>
            <person name="MacDonald Z."/>
            <person name="Shaffer H.B."/>
            <person name="Gillespie T."/>
            <person name="Marimuthu M.P.A."/>
            <person name="Nguyen O."/>
            <person name="Fairbairn C.W."/>
            <person name="Seligmann W.E."/>
            <person name="Escalona M."/>
            <person name="Miller C."/>
            <person name="Toffelmier E."/>
        </authorList>
    </citation>
    <scope>NUCLEOTIDE SEQUENCE</scope>
    <source>
        <strain evidence="2">CCGP_102_HBS-TG_Oc004</strain>
    </source>
</reference>
<name>A0AAU7YKC0_9RICK</name>
<feature type="region of interest" description="Disordered" evidence="1">
    <location>
        <begin position="83"/>
        <end position="119"/>
    </location>
</feature>
<accession>A0AAU7YKC0</accession>
<organism evidence="2">
    <name type="scientific">Wolbachia endosymbiont of Oeneis ivallda</name>
    <dbReference type="NCBI Taxonomy" id="3171168"/>
    <lineage>
        <taxon>Bacteria</taxon>
        <taxon>Pseudomonadati</taxon>
        <taxon>Pseudomonadota</taxon>
        <taxon>Alphaproteobacteria</taxon>
        <taxon>Rickettsiales</taxon>
        <taxon>Anaplasmataceae</taxon>
        <taxon>Wolbachieae</taxon>
        <taxon>Wolbachia</taxon>
    </lineage>
</organism>
<protein>
    <submittedName>
        <fullName evidence="2">Uncharacterized protein</fullName>
    </submittedName>
</protein>
<feature type="compositionally biased region" description="Basic and acidic residues" evidence="1">
    <location>
        <begin position="108"/>
        <end position="119"/>
    </location>
</feature>
<dbReference type="EMBL" id="CP158587">
    <property type="protein sequence ID" value="XCA34357.1"/>
    <property type="molecule type" value="Genomic_DNA"/>
</dbReference>
<gene>
    <name evidence="2" type="ORF">ABS861_02895</name>
</gene>